<sequence>MSHWPLSREDMKRPVFRSLAQGIAAAIGAGALRPGDRLPTHRELAWSLGISVQTVSRAYEELIRADMIAGEVGRGSFVRPGPQALDGMPWQDGATKHRTIDMSLMTPVHLPEMDAAWSASLERIAKRVPAGLVQGSRPDQVSERFTTSVCEWLTRCGLVTSGRRMTITNGVTPAMFTALSAVAKPGDVVLADTVTSHLLRPTAQALHIGLRAVPSDANGMCPDALRETARKAPGAVKAVYLLPDGAGPDPRILDKTRRHALAQVAEDTDLMILECDPLGPLEPRRPPPIVTIAPERTFYCTGMAKCLSPGLRIGILISPGSKFELTVNRHTAMSWMATPLIAEIAADWIESGDADRVLDAQRAELQARNRLASRILGPRSHGNLYGLHRWLPLPEGTQEGAVVKSLLDQGIAVAPGERFALTEMPPAIRICLGGAARHQVEYALHEISAVISSPERPSNSDESGTSVKLS</sequence>
<keyword evidence="2" id="KW-0663">Pyridoxal phosphate</keyword>
<comment type="caution">
    <text evidence="7">The sequence shown here is derived from an EMBL/GenBank/DDBJ whole genome shotgun (WGS) entry which is preliminary data.</text>
</comment>
<dbReference type="InterPro" id="IPR036388">
    <property type="entry name" value="WH-like_DNA-bd_sf"/>
</dbReference>
<dbReference type="InterPro" id="IPR015422">
    <property type="entry name" value="PyrdxlP-dep_Trfase_small"/>
</dbReference>
<evidence type="ECO:0000313" key="8">
    <source>
        <dbReference type="Proteomes" id="UP000564704"/>
    </source>
</evidence>
<dbReference type="InterPro" id="IPR000524">
    <property type="entry name" value="Tscrpt_reg_HTH_GntR"/>
</dbReference>
<dbReference type="PANTHER" id="PTHR46577:SF1">
    <property type="entry name" value="HTH-TYPE TRANSCRIPTIONAL REGULATORY PROTEIN GABR"/>
    <property type="match status" value="1"/>
</dbReference>
<dbReference type="InterPro" id="IPR015424">
    <property type="entry name" value="PyrdxlP-dep_Trfase"/>
</dbReference>
<evidence type="ECO:0000256" key="5">
    <source>
        <dbReference type="ARBA" id="ARBA00023163"/>
    </source>
</evidence>
<reference evidence="7 8" key="1">
    <citation type="submission" date="2019-05" db="EMBL/GenBank/DDBJ databases">
        <title>Roseovarius bejariae sp. nov., a moderately halophylic bacterium isolated from a saline soil in Rambla Salada (Murcia).</title>
        <authorList>
            <person name="Castro D.J."/>
            <person name="Gomez-Altuve A."/>
            <person name="Reina J.C."/>
            <person name="Rodriguez M."/>
            <person name="Sampedro I."/>
            <person name="Llamas I."/>
            <person name="Martinez-Checa F."/>
        </authorList>
    </citation>
    <scope>NUCLEOTIDE SEQUENCE [LARGE SCALE GENOMIC DNA]</scope>
    <source>
        <strain evidence="7 8">A21</strain>
    </source>
</reference>
<evidence type="ECO:0000256" key="4">
    <source>
        <dbReference type="ARBA" id="ARBA00023125"/>
    </source>
</evidence>
<evidence type="ECO:0000313" key="7">
    <source>
        <dbReference type="EMBL" id="MRU15310.1"/>
    </source>
</evidence>
<evidence type="ECO:0000259" key="6">
    <source>
        <dbReference type="PROSITE" id="PS50949"/>
    </source>
</evidence>
<proteinExistence type="inferred from homology"/>
<accession>A0A844CXD7</accession>
<keyword evidence="3" id="KW-0805">Transcription regulation</keyword>
<dbReference type="EMBL" id="SZWE01000001">
    <property type="protein sequence ID" value="MRU15310.1"/>
    <property type="molecule type" value="Genomic_DNA"/>
</dbReference>
<dbReference type="GO" id="GO:0008483">
    <property type="term" value="F:transaminase activity"/>
    <property type="evidence" value="ECO:0007669"/>
    <property type="project" value="UniProtKB-KW"/>
</dbReference>
<dbReference type="InterPro" id="IPR015421">
    <property type="entry name" value="PyrdxlP-dep_Trfase_major"/>
</dbReference>
<keyword evidence="7" id="KW-0032">Aminotransferase</keyword>
<comment type="similarity">
    <text evidence="1">In the C-terminal section; belongs to the class-I pyridoxal-phosphate-dependent aminotransferase family.</text>
</comment>
<dbReference type="SUPFAM" id="SSF46785">
    <property type="entry name" value="Winged helix' DNA-binding domain"/>
    <property type="match status" value="1"/>
</dbReference>
<dbReference type="GO" id="GO:0003677">
    <property type="term" value="F:DNA binding"/>
    <property type="evidence" value="ECO:0007669"/>
    <property type="project" value="UniProtKB-KW"/>
</dbReference>
<keyword evidence="8" id="KW-1185">Reference proteome</keyword>
<organism evidence="7 8">
    <name type="scientific">Roseovarius bejariae</name>
    <dbReference type="NCBI Taxonomy" id="2576383"/>
    <lineage>
        <taxon>Bacteria</taxon>
        <taxon>Pseudomonadati</taxon>
        <taxon>Pseudomonadota</taxon>
        <taxon>Alphaproteobacteria</taxon>
        <taxon>Rhodobacterales</taxon>
        <taxon>Roseobacteraceae</taxon>
        <taxon>Roseovarius</taxon>
    </lineage>
</organism>
<feature type="domain" description="HTH gntR-type" evidence="6">
    <location>
        <begin position="13"/>
        <end position="81"/>
    </location>
</feature>
<evidence type="ECO:0000256" key="1">
    <source>
        <dbReference type="ARBA" id="ARBA00005384"/>
    </source>
</evidence>
<dbReference type="InterPro" id="IPR051446">
    <property type="entry name" value="HTH_trans_reg/aminotransferase"/>
</dbReference>
<dbReference type="CDD" id="cd00609">
    <property type="entry name" value="AAT_like"/>
    <property type="match status" value="1"/>
</dbReference>
<dbReference type="SUPFAM" id="SSF53383">
    <property type="entry name" value="PLP-dependent transferases"/>
    <property type="match status" value="1"/>
</dbReference>
<dbReference type="Gene3D" id="1.10.10.10">
    <property type="entry name" value="Winged helix-like DNA-binding domain superfamily/Winged helix DNA-binding domain"/>
    <property type="match status" value="1"/>
</dbReference>
<dbReference type="RefSeq" id="WP_154150479.1">
    <property type="nucleotide sequence ID" value="NZ_SZWE01000001.1"/>
</dbReference>
<protein>
    <submittedName>
        <fullName evidence="7">PLP-dependent aminotransferase family protein</fullName>
    </submittedName>
</protein>
<keyword evidence="4" id="KW-0238">DNA-binding</keyword>
<dbReference type="Gene3D" id="3.40.640.10">
    <property type="entry name" value="Type I PLP-dependent aspartate aminotransferase-like (Major domain)"/>
    <property type="match status" value="1"/>
</dbReference>
<dbReference type="InterPro" id="IPR036390">
    <property type="entry name" value="WH_DNA-bd_sf"/>
</dbReference>
<dbReference type="PANTHER" id="PTHR46577">
    <property type="entry name" value="HTH-TYPE TRANSCRIPTIONAL REGULATORY PROTEIN GABR"/>
    <property type="match status" value="1"/>
</dbReference>
<keyword evidence="7" id="KW-0808">Transferase</keyword>
<name>A0A844CXD7_9RHOB</name>
<dbReference type="PROSITE" id="PS50949">
    <property type="entry name" value="HTH_GNTR"/>
    <property type="match status" value="1"/>
</dbReference>
<dbReference type="CDD" id="cd07377">
    <property type="entry name" value="WHTH_GntR"/>
    <property type="match status" value="1"/>
</dbReference>
<keyword evidence="5" id="KW-0804">Transcription</keyword>
<evidence type="ECO:0000256" key="3">
    <source>
        <dbReference type="ARBA" id="ARBA00023015"/>
    </source>
</evidence>
<dbReference type="OrthoDB" id="9794015at2"/>
<gene>
    <name evidence="7" type="ORF">FDP25_07680</name>
</gene>
<dbReference type="GO" id="GO:0003700">
    <property type="term" value="F:DNA-binding transcription factor activity"/>
    <property type="evidence" value="ECO:0007669"/>
    <property type="project" value="InterPro"/>
</dbReference>
<dbReference type="Gene3D" id="3.90.1150.10">
    <property type="entry name" value="Aspartate Aminotransferase, domain 1"/>
    <property type="match status" value="1"/>
</dbReference>
<dbReference type="AlphaFoldDB" id="A0A844CXD7"/>
<dbReference type="Pfam" id="PF00392">
    <property type="entry name" value="GntR"/>
    <property type="match status" value="1"/>
</dbReference>
<dbReference type="Proteomes" id="UP000564704">
    <property type="component" value="Unassembled WGS sequence"/>
</dbReference>
<dbReference type="SMART" id="SM00345">
    <property type="entry name" value="HTH_GNTR"/>
    <property type="match status" value="1"/>
</dbReference>
<evidence type="ECO:0000256" key="2">
    <source>
        <dbReference type="ARBA" id="ARBA00022898"/>
    </source>
</evidence>